<comment type="caution">
    <text evidence="1">The sequence shown here is derived from an EMBL/GenBank/DDBJ whole genome shotgun (WGS) entry which is preliminary data.</text>
</comment>
<sequence>MGGRPKSQCQRCARRSWAVSNVLAAGNLPEILVRDVEESSSAMSNS</sequence>
<dbReference type="AlphaFoldDB" id="A0A0V0YYS8"/>
<protein>
    <submittedName>
        <fullName evidence="1">Uncharacterized protein</fullName>
    </submittedName>
</protein>
<organism evidence="1 2">
    <name type="scientific">Trichinella spiralis</name>
    <name type="common">Trichina worm</name>
    <dbReference type="NCBI Taxonomy" id="6334"/>
    <lineage>
        <taxon>Eukaryota</taxon>
        <taxon>Metazoa</taxon>
        <taxon>Ecdysozoa</taxon>
        <taxon>Nematoda</taxon>
        <taxon>Enoplea</taxon>
        <taxon>Dorylaimia</taxon>
        <taxon>Trichinellida</taxon>
        <taxon>Trichinellidae</taxon>
        <taxon>Trichinella</taxon>
    </lineage>
</organism>
<gene>
    <name evidence="1" type="ORF">T01_12081</name>
</gene>
<dbReference type="InParanoid" id="A0A0V0YYS8"/>
<accession>A0A0V0YYS8</accession>
<evidence type="ECO:0000313" key="2">
    <source>
        <dbReference type="Proteomes" id="UP000054776"/>
    </source>
</evidence>
<proteinExistence type="predicted"/>
<dbReference type="Proteomes" id="UP000054776">
    <property type="component" value="Unassembled WGS sequence"/>
</dbReference>
<name>A0A0V0YYS8_TRISP</name>
<keyword evidence="2" id="KW-1185">Reference proteome</keyword>
<dbReference type="EMBL" id="JYDH01003668">
    <property type="protein sequence ID" value="KRY05417.1"/>
    <property type="molecule type" value="Genomic_DNA"/>
</dbReference>
<reference evidence="1 2" key="1">
    <citation type="submission" date="2015-01" db="EMBL/GenBank/DDBJ databases">
        <title>Evolution of Trichinella species and genotypes.</title>
        <authorList>
            <person name="Korhonen P.K."/>
            <person name="Edoardo P."/>
            <person name="Giuseppe L.R."/>
            <person name="Gasser R.B."/>
        </authorList>
    </citation>
    <scope>NUCLEOTIDE SEQUENCE [LARGE SCALE GENOMIC DNA]</scope>
    <source>
        <strain evidence="1">ISS3</strain>
    </source>
</reference>
<evidence type="ECO:0000313" key="1">
    <source>
        <dbReference type="EMBL" id="KRY05417.1"/>
    </source>
</evidence>